<dbReference type="InterPro" id="IPR013783">
    <property type="entry name" value="Ig-like_fold"/>
</dbReference>
<gene>
    <name evidence="2" type="ORF">NXW23_03280</name>
</gene>
<dbReference type="Proteomes" id="UP001060260">
    <property type="component" value="Chromosome"/>
</dbReference>
<dbReference type="RefSeq" id="WP_258908920.1">
    <property type="nucleotide sequence ID" value="NZ_JBDMXP010000009.1"/>
</dbReference>
<evidence type="ECO:0000256" key="1">
    <source>
        <dbReference type="SAM" id="SignalP"/>
    </source>
</evidence>
<evidence type="ECO:0000313" key="3">
    <source>
        <dbReference type="Proteomes" id="UP001060260"/>
    </source>
</evidence>
<dbReference type="EMBL" id="CP103166">
    <property type="protein sequence ID" value="UVQ97406.1"/>
    <property type="molecule type" value="Genomic_DNA"/>
</dbReference>
<reference evidence="2" key="1">
    <citation type="submission" date="2022-08" db="EMBL/GenBank/DDBJ databases">
        <title>Genome Sequencing of Bacteroides fragilis Group Isolates with Nanopore Technology.</title>
        <authorList>
            <person name="Tisza M.J."/>
            <person name="Smith D."/>
            <person name="Dekker J.P."/>
        </authorList>
    </citation>
    <scope>NUCLEOTIDE SEQUENCE</scope>
    <source>
        <strain evidence="2">BFG-474</strain>
    </source>
</reference>
<dbReference type="Gene3D" id="2.60.120.260">
    <property type="entry name" value="Galactose-binding domain-like"/>
    <property type="match status" value="1"/>
</dbReference>
<protein>
    <recommendedName>
        <fullName evidence="4">DUF4959 domain-containing protein</fullName>
    </recommendedName>
</protein>
<organism evidence="2 3">
    <name type="scientific">Bacteroides caccae</name>
    <dbReference type="NCBI Taxonomy" id="47678"/>
    <lineage>
        <taxon>Bacteria</taxon>
        <taxon>Pseudomonadati</taxon>
        <taxon>Bacteroidota</taxon>
        <taxon>Bacteroidia</taxon>
        <taxon>Bacteroidales</taxon>
        <taxon>Bacteroidaceae</taxon>
        <taxon>Bacteroides</taxon>
    </lineage>
</organism>
<evidence type="ECO:0000313" key="2">
    <source>
        <dbReference type="EMBL" id="UVQ97406.1"/>
    </source>
</evidence>
<sequence>MKVIKYILPLLCLGVIITACNSDDEESIAATEVQNLTTQSAPGSITLTWEYAGEEDANTTRLVEIRYYDPAVKKNVKKTISRFSNSFTIDNALKRYGEYEFEVQPFSTTFTPGVIQRITGVAERAPVIDEKTSTELAITIDNLTLGGFKPDGVTTIPQSSCIGDGNGPERLLDNNASTFLNTAYSGVPAGTTYYLDIVYPKSQKYLKFSYINRSAGSFPAAIECSVKVNENDEWTLVKTLTTVSDGLPEAASAAYSSEVYEAPFEFNYLRFHVKKTHTGNVNFSMAEFRIYNVERYFYDPEATEE</sequence>
<dbReference type="InterPro" id="IPR008979">
    <property type="entry name" value="Galactose-bd-like_sf"/>
</dbReference>
<keyword evidence="1" id="KW-0732">Signal</keyword>
<feature type="signal peptide" evidence="1">
    <location>
        <begin position="1"/>
        <end position="21"/>
    </location>
</feature>
<name>A0AA94YB14_9BACE</name>
<feature type="chain" id="PRO_5041744644" description="DUF4959 domain-containing protein" evidence="1">
    <location>
        <begin position="22"/>
        <end position="305"/>
    </location>
</feature>
<dbReference type="Gene3D" id="2.60.40.10">
    <property type="entry name" value="Immunoglobulins"/>
    <property type="match status" value="1"/>
</dbReference>
<proteinExistence type="predicted"/>
<evidence type="ECO:0008006" key="4">
    <source>
        <dbReference type="Google" id="ProtNLM"/>
    </source>
</evidence>
<dbReference type="PROSITE" id="PS51257">
    <property type="entry name" value="PROKAR_LIPOPROTEIN"/>
    <property type="match status" value="1"/>
</dbReference>
<accession>A0AA94YB14</accession>
<dbReference type="AlphaFoldDB" id="A0AA94YB14"/>
<dbReference type="SUPFAM" id="SSF49785">
    <property type="entry name" value="Galactose-binding domain-like"/>
    <property type="match status" value="1"/>
</dbReference>